<accession>A0A1I5PHD9</accession>
<dbReference type="EMBL" id="FOWW01000002">
    <property type="protein sequence ID" value="SFP33267.1"/>
    <property type="molecule type" value="Genomic_DNA"/>
</dbReference>
<evidence type="ECO:0000256" key="3">
    <source>
        <dbReference type="SAM" id="MobiDB-lite"/>
    </source>
</evidence>
<dbReference type="Gene3D" id="3.40.50.1240">
    <property type="entry name" value="Phosphoglycerate mutase-like"/>
    <property type="match status" value="1"/>
</dbReference>
<dbReference type="NCBIfam" id="NF009993">
    <property type="entry name" value="PRK13462.1"/>
    <property type="match status" value="1"/>
</dbReference>
<evidence type="ECO:0000256" key="1">
    <source>
        <dbReference type="PIRSR" id="PIRSR613078-1"/>
    </source>
</evidence>
<evidence type="ECO:0000256" key="2">
    <source>
        <dbReference type="PIRSR" id="PIRSR613078-2"/>
    </source>
</evidence>
<dbReference type="Proteomes" id="UP000198727">
    <property type="component" value="Unassembled WGS sequence"/>
</dbReference>
<feature type="binding site" evidence="2">
    <location>
        <begin position="22"/>
        <end position="23"/>
    </location>
    <ligand>
        <name>substrate</name>
    </ligand>
</feature>
<evidence type="ECO:0000313" key="5">
    <source>
        <dbReference type="Proteomes" id="UP000198727"/>
    </source>
</evidence>
<proteinExistence type="predicted"/>
<organism evidence="4 5">
    <name type="scientific">Amycolatopsis arida</name>
    <dbReference type="NCBI Taxonomy" id="587909"/>
    <lineage>
        <taxon>Bacteria</taxon>
        <taxon>Bacillati</taxon>
        <taxon>Actinomycetota</taxon>
        <taxon>Actinomycetes</taxon>
        <taxon>Pseudonocardiales</taxon>
        <taxon>Pseudonocardiaceae</taxon>
        <taxon>Amycolatopsis</taxon>
    </lineage>
</organism>
<dbReference type="PANTHER" id="PTHR48100:SF15">
    <property type="entry name" value="SEDOHEPTULOSE 1,7-BISPHOSPHATASE"/>
    <property type="match status" value="1"/>
</dbReference>
<feature type="binding site" evidence="2">
    <location>
        <position position="63"/>
    </location>
    <ligand>
        <name>substrate</name>
    </ligand>
</feature>
<keyword evidence="5" id="KW-1185">Reference proteome</keyword>
<evidence type="ECO:0000313" key="4">
    <source>
        <dbReference type="EMBL" id="SFP33267.1"/>
    </source>
</evidence>
<sequence>MAHVLYLLRHGETEWSATGRHTGRTDIPLTGAGREQARAAATTLAALRGDAAPALVLTSPRRRALHTAELAGLRVTETTEDLAEWDYGEYEGITTADIRRTVPGWTVWTHPSPGGEGPEQVADRADRVLDRVAATLPEGDVVLVGHGHFGRVLVARWLGLPPGAGVHFGLAPASVSALGHERGRPQLRHLNVPPPFRTQPSRRGQP</sequence>
<dbReference type="GO" id="GO:0101006">
    <property type="term" value="F:protein histidine phosphatase activity"/>
    <property type="evidence" value="ECO:0007669"/>
    <property type="project" value="TreeGrafter"/>
</dbReference>
<feature type="binding site" evidence="2">
    <location>
        <begin position="84"/>
        <end position="87"/>
    </location>
    <ligand>
        <name>substrate</name>
    </ligand>
</feature>
<feature type="active site" description="Proton donor/acceptor" evidence="1">
    <location>
        <position position="84"/>
    </location>
</feature>
<dbReference type="STRING" id="587909.SAMN05421810_102288"/>
<reference evidence="5" key="1">
    <citation type="submission" date="2016-10" db="EMBL/GenBank/DDBJ databases">
        <authorList>
            <person name="Varghese N."/>
            <person name="Submissions S."/>
        </authorList>
    </citation>
    <scope>NUCLEOTIDE SEQUENCE [LARGE SCALE GENOMIC DNA]</scope>
    <source>
        <strain evidence="5">CGMCC 4.5579</strain>
    </source>
</reference>
<dbReference type="AlphaFoldDB" id="A0A1I5PHD9"/>
<dbReference type="SMART" id="SM00855">
    <property type="entry name" value="PGAM"/>
    <property type="match status" value="1"/>
</dbReference>
<dbReference type="Pfam" id="PF00300">
    <property type="entry name" value="His_Phos_1"/>
    <property type="match status" value="1"/>
</dbReference>
<dbReference type="PANTHER" id="PTHR48100">
    <property type="entry name" value="BROAD-SPECIFICITY PHOSPHATASE YOR283W-RELATED"/>
    <property type="match status" value="1"/>
</dbReference>
<dbReference type="OrthoDB" id="4697614at2"/>
<protein>
    <submittedName>
        <fullName evidence="4">Probable phosphoglycerate mutase</fullName>
    </submittedName>
</protein>
<dbReference type="SUPFAM" id="SSF53254">
    <property type="entry name" value="Phosphoglycerate mutase-like"/>
    <property type="match status" value="1"/>
</dbReference>
<dbReference type="CDD" id="cd07067">
    <property type="entry name" value="HP_PGM_like"/>
    <property type="match status" value="1"/>
</dbReference>
<feature type="active site" description="Tele-phosphohistidine intermediate" evidence="1">
    <location>
        <position position="10"/>
    </location>
</feature>
<dbReference type="InterPro" id="IPR029033">
    <property type="entry name" value="His_PPase_superfam"/>
</dbReference>
<gene>
    <name evidence="4" type="ORF">SAMN05421810_102288</name>
</gene>
<name>A0A1I5PHD9_9PSEU</name>
<dbReference type="RefSeq" id="WP_092529052.1">
    <property type="nucleotide sequence ID" value="NZ_FOWW01000002.1"/>
</dbReference>
<feature type="region of interest" description="Disordered" evidence="3">
    <location>
        <begin position="183"/>
        <end position="206"/>
    </location>
</feature>
<dbReference type="GO" id="GO:0070297">
    <property type="term" value="P:regulation of phosphorelay signal transduction system"/>
    <property type="evidence" value="ECO:0007669"/>
    <property type="project" value="TreeGrafter"/>
</dbReference>
<dbReference type="InterPro" id="IPR013078">
    <property type="entry name" value="His_Pase_superF_clade-1"/>
</dbReference>
<dbReference type="InterPro" id="IPR050275">
    <property type="entry name" value="PGM_Phosphatase"/>
</dbReference>